<proteinExistence type="predicted"/>
<protein>
    <submittedName>
        <fullName evidence="2">General stress protein</fullName>
    </submittedName>
</protein>
<dbReference type="InterPro" id="IPR025889">
    <property type="entry name" value="GSP17M-like_dom"/>
</dbReference>
<evidence type="ECO:0000313" key="2">
    <source>
        <dbReference type="EMBL" id="MYL18713.1"/>
    </source>
</evidence>
<sequence length="116" mass="13119">MKPLVREYTNDEQLKDMVEKLKNEGIDNEEIYILSHDDDRTERISKSVNANTIGASEQDAKSVLTNIFSKKGDELRTKMQEIGFSKEEAGQYEEDLDEGKVLLIITNPAKAQAVLT</sequence>
<organism evidence="2 3">
    <name type="scientific">Halobacillus litoralis</name>
    <dbReference type="NCBI Taxonomy" id="45668"/>
    <lineage>
        <taxon>Bacteria</taxon>
        <taxon>Bacillati</taxon>
        <taxon>Bacillota</taxon>
        <taxon>Bacilli</taxon>
        <taxon>Bacillales</taxon>
        <taxon>Bacillaceae</taxon>
        <taxon>Halobacillus</taxon>
    </lineage>
</organism>
<feature type="domain" description="General stress protein 17M-like" evidence="1">
    <location>
        <begin position="3"/>
        <end position="99"/>
    </location>
</feature>
<dbReference type="Proteomes" id="UP000460949">
    <property type="component" value="Unassembled WGS sequence"/>
</dbReference>
<evidence type="ECO:0000313" key="3">
    <source>
        <dbReference type="Proteomes" id="UP000460949"/>
    </source>
</evidence>
<evidence type="ECO:0000259" key="1">
    <source>
        <dbReference type="Pfam" id="PF11181"/>
    </source>
</evidence>
<dbReference type="RefSeq" id="WP_160835164.1">
    <property type="nucleotide sequence ID" value="NZ_WMET01000001.1"/>
</dbReference>
<dbReference type="Pfam" id="PF11181">
    <property type="entry name" value="YflT"/>
    <property type="match status" value="1"/>
</dbReference>
<name>A0A845DMX6_9BACI</name>
<accession>A0A845DMX6</accession>
<gene>
    <name evidence="2" type="ORF">GLW04_02360</name>
</gene>
<comment type="caution">
    <text evidence="2">The sequence shown here is derived from an EMBL/GenBank/DDBJ whole genome shotgun (WGS) entry which is preliminary data.</text>
</comment>
<reference evidence="2 3" key="1">
    <citation type="submission" date="2019-11" db="EMBL/GenBank/DDBJ databases">
        <title>Genome sequences of 17 halophilic strains isolated from different environments.</title>
        <authorList>
            <person name="Furrow R.E."/>
        </authorList>
    </citation>
    <scope>NUCLEOTIDE SEQUENCE [LARGE SCALE GENOMIC DNA]</scope>
    <source>
        <strain evidence="2 3">22511_23_Filter</strain>
    </source>
</reference>
<dbReference type="EMBL" id="WMET01000001">
    <property type="protein sequence ID" value="MYL18713.1"/>
    <property type="molecule type" value="Genomic_DNA"/>
</dbReference>
<dbReference type="AlphaFoldDB" id="A0A845DMX6"/>